<name>A0A7S1AJ26_NOCSC</name>
<organism evidence="2">
    <name type="scientific">Noctiluca scintillans</name>
    <name type="common">Sea sparkle</name>
    <name type="synonym">Red tide dinoflagellate</name>
    <dbReference type="NCBI Taxonomy" id="2966"/>
    <lineage>
        <taxon>Eukaryota</taxon>
        <taxon>Sar</taxon>
        <taxon>Alveolata</taxon>
        <taxon>Dinophyceae</taxon>
        <taxon>Noctilucales</taxon>
        <taxon>Noctilucaceae</taxon>
        <taxon>Noctiluca</taxon>
    </lineage>
</organism>
<protein>
    <recommendedName>
        <fullName evidence="3">Phospholipase B-like</fullName>
    </recommendedName>
</protein>
<feature type="signal peptide" evidence="1">
    <location>
        <begin position="1"/>
        <end position="16"/>
    </location>
</feature>
<reference evidence="2" key="1">
    <citation type="submission" date="2021-01" db="EMBL/GenBank/DDBJ databases">
        <authorList>
            <person name="Corre E."/>
            <person name="Pelletier E."/>
            <person name="Niang G."/>
            <person name="Scheremetjew M."/>
            <person name="Finn R."/>
            <person name="Kale V."/>
            <person name="Holt S."/>
            <person name="Cochrane G."/>
            <person name="Meng A."/>
            <person name="Brown T."/>
            <person name="Cohen L."/>
        </authorList>
    </citation>
    <scope>NUCLEOTIDE SEQUENCE</scope>
</reference>
<dbReference type="AlphaFoldDB" id="A0A7S1AJ26"/>
<proteinExistence type="predicted"/>
<dbReference type="EMBL" id="HBFQ01042697">
    <property type="protein sequence ID" value="CAD8855872.1"/>
    <property type="molecule type" value="Transcribed_RNA"/>
</dbReference>
<feature type="chain" id="PRO_5031310586" description="Phospholipase B-like" evidence="1">
    <location>
        <begin position="17"/>
        <end position="365"/>
    </location>
</feature>
<sequence length="365" mass="41407">MSALQICLWLHLVVLSEQVTPATYDQLVAFFRDHDGLGLSQTEAENMAASEVTNVQYTGVTVPDLEALKAVMYSSSPDGMYMSKSEVRKELMPTAYHQVEPATLKLLYEALYVTARWTSSQSKAAALNFAKFHIDPNLVVTMYHSIRSARVHYEIRDELLINLTEAGADASQWYNVYKRTNSLHEAQVTACINALDGISRRYMPDGTLQTAREAHTALGDAAFFDIWLISPREKRIGSDGFGYYDEQFQQNYGTGWTYEWMHSKEEPQVRVGKDDAILHTIQDFRSLYPDSWQQEWSFAPEKYFKQHSDLGPCDTKNYADCMALGSECVWKWTGNKRTSCKEASPADDITTTTTESGPFYSDFTV</sequence>
<evidence type="ECO:0008006" key="3">
    <source>
        <dbReference type="Google" id="ProtNLM"/>
    </source>
</evidence>
<evidence type="ECO:0000313" key="2">
    <source>
        <dbReference type="EMBL" id="CAD8855872.1"/>
    </source>
</evidence>
<evidence type="ECO:0000256" key="1">
    <source>
        <dbReference type="SAM" id="SignalP"/>
    </source>
</evidence>
<accession>A0A7S1AJ26</accession>
<gene>
    <name evidence="2" type="ORF">NSCI0253_LOCUS30224</name>
</gene>
<keyword evidence="1" id="KW-0732">Signal</keyword>